<dbReference type="Pfam" id="PF04967">
    <property type="entry name" value="HTH_10"/>
    <property type="match status" value="1"/>
</dbReference>
<keyword evidence="2" id="KW-0804">Transcription</keyword>
<evidence type="ECO:0000256" key="1">
    <source>
        <dbReference type="ARBA" id="ARBA00023015"/>
    </source>
</evidence>
<accession>A0A6A8GL18</accession>
<organism evidence="4 5">
    <name type="scientific">Haloferax litoreum</name>
    <dbReference type="NCBI Taxonomy" id="2666140"/>
    <lineage>
        <taxon>Archaea</taxon>
        <taxon>Methanobacteriati</taxon>
        <taxon>Methanobacteriota</taxon>
        <taxon>Stenosarchaea group</taxon>
        <taxon>Halobacteria</taxon>
        <taxon>Halobacteriales</taxon>
        <taxon>Haloferacaceae</taxon>
        <taxon>Haloferax</taxon>
    </lineage>
</organism>
<dbReference type="RefSeq" id="WP_151164363.1">
    <property type="nucleotide sequence ID" value="NZ_WKJO01000002.1"/>
</dbReference>
<comment type="caution">
    <text evidence="4">The sequence shown here is derived from an EMBL/GenBank/DDBJ whole genome shotgun (WGS) entry which is preliminary data.</text>
</comment>
<dbReference type="PANTHER" id="PTHR34236:SF1">
    <property type="entry name" value="DIMETHYL SULFOXIDE REDUCTASE TRANSCRIPTIONAL ACTIVATOR"/>
    <property type="match status" value="1"/>
</dbReference>
<dbReference type="EMBL" id="WKJO01000002">
    <property type="protein sequence ID" value="MRX23471.1"/>
    <property type="molecule type" value="Genomic_DNA"/>
</dbReference>
<dbReference type="Proteomes" id="UP000439022">
    <property type="component" value="Unassembled WGS sequence"/>
</dbReference>
<sequence>MLRATILLELDEDYVLSDVSELADSPFVVTNCEVLGETDIRFVIDAGVQRDEMADTLRASDVVREVECVGEDQLLITKRSSGALPIIRQNHGMLQRMSQFHGRSRVFDIVVFRRADLKSIISGLRSLGTVDLRKLKPFEGPSTRLSKRQAEVIAYAVEHGYYDWPRKTTVEAIASEFELTRPTVLEHLRRAEKKLLSDSLADASTPTPPE</sequence>
<evidence type="ECO:0000313" key="5">
    <source>
        <dbReference type="Proteomes" id="UP000439022"/>
    </source>
</evidence>
<name>A0A6A8GL18_9EURY</name>
<evidence type="ECO:0000313" key="4">
    <source>
        <dbReference type="EMBL" id="MRX23471.1"/>
    </source>
</evidence>
<evidence type="ECO:0000259" key="3">
    <source>
        <dbReference type="Pfam" id="PF04967"/>
    </source>
</evidence>
<keyword evidence="5" id="KW-1185">Reference proteome</keyword>
<gene>
    <name evidence="4" type="ORF">GJR96_16095</name>
</gene>
<feature type="domain" description="HTH bat-type" evidence="3">
    <location>
        <begin position="145"/>
        <end position="196"/>
    </location>
</feature>
<dbReference type="InterPro" id="IPR036388">
    <property type="entry name" value="WH-like_DNA-bd_sf"/>
</dbReference>
<proteinExistence type="predicted"/>
<reference evidence="4 5" key="1">
    <citation type="submission" date="2019-11" db="EMBL/GenBank/DDBJ databases">
        <title>Whole genome sequence of Haloferax sp. MBLA0076.</title>
        <authorList>
            <person name="Seo M.-J."/>
            <person name="Cho E.-S."/>
        </authorList>
    </citation>
    <scope>NUCLEOTIDE SEQUENCE [LARGE SCALE GENOMIC DNA]</scope>
    <source>
        <strain evidence="4 5">MBLA0076</strain>
    </source>
</reference>
<dbReference type="PANTHER" id="PTHR34236">
    <property type="entry name" value="DIMETHYL SULFOXIDE REDUCTASE TRANSCRIPTIONAL ACTIVATOR"/>
    <property type="match status" value="1"/>
</dbReference>
<keyword evidence="1" id="KW-0805">Transcription regulation</keyword>
<evidence type="ECO:0000256" key="2">
    <source>
        <dbReference type="ARBA" id="ARBA00023163"/>
    </source>
</evidence>
<dbReference type="Gene3D" id="1.10.10.10">
    <property type="entry name" value="Winged helix-like DNA-binding domain superfamily/Winged helix DNA-binding domain"/>
    <property type="match status" value="1"/>
</dbReference>
<dbReference type="InterPro" id="IPR007050">
    <property type="entry name" value="HTH_bacterioopsin"/>
</dbReference>
<dbReference type="AlphaFoldDB" id="A0A6A8GL18"/>
<protein>
    <submittedName>
        <fullName evidence="4">Bacterio-opsin activator</fullName>
    </submittedName>
</protein>